<feature type="transmembrane region" description="Helical" evidence="9">
    <location>
        <begin position="182"/>
        <end position="201"/>
    </location>
</feature>
<feature type="transmembrane region" description="Helical" evidence="9">
    <location>
        <begin position="85"/>
        <end position="112"/>
    </location>
</feature>
<dbReference type="SMART" id="SM00387">
    <property type="entry name" value="HATPase_c"/>
    <property type="match status" value="1"/>
</dbReference>
<keyword evidence="7" id="KW-0067">ATP-binding</keyword>
<feature type="domain" description="Histidine kinase" evidence="10">
    <location>
        <begin position="286"/>
        <end position="495"/>
    </location>
</feature>
<dbReference type="GO" id="GO:0005524">
    <property type="term" value="F:ATP binding"/>
    <property type="evidence" value="ECO:0007669"/>
    <property type="project" value="UniProtKB-KW"/>
</dbReference>
<keyword evidence="8" id="KW-0902">Two-component regulatory system</keyword>
<dbReference type="InterPro" id="IPR003594">
    <property type="entry name" value="HATPase_dom"/>
</dbReference>
<dbReference type="InterPro" id="IPR036890">
    <property type="entry name" value="HATPase_C_sf"/>
</dbReference>
<evidence type="ECO:0000256" key="9">
    <source>
        <dbReference type="SAM" id="Phobius"/>
    </source>
</evidence>
<evidence type="ECO:0000256" key="2">
    <source>
        <dbReference type="ARBA" id="ARBA00012438"/>
    </source>
</evidence>
<feature type="transmembrane region" description="Helical" evidence="9">
    <location>
        <begin position="239"/>
        <end position="257"/>
    </location>
</feature>
<evidence type="ECO:0000256" key="6">
    <source>
        <dbReference type="ARBA" id="ARBA00022777"/>
    </source>
</evidence>
<dbReference type="Gene3D" id="3.30.565.10">
    <property type="entry name" value="Histidine kinase-like ATPase, C-terminal domain"/>
    <property type="match status" value="1"/>
</dbReference>
<dbReference type="PRINTS" id="PR00344">
    <property type="entry name" value="BCTRLSENSOR"/>
</dbReference>
<evidence type="ECO:0000256" key="3">
    <source>
        <dbReference type="ARBA" id="ARBA00022553"/>
    </source>
</evidence>
<organism evidence="11 12">
    <name type="scientific">Halalkalibacter nanhaiisediminis</name>
    <dbReference type="NCBI Taxonomy" id="688079"/>
    <lineage>
        <taxon>Bacteria</taxon>
        <taxon>Bacillati</taxon>
        <taxon>Bacillota</taxon>
        <taxon>Bacilli</taxon>
        <taxon>Bacillales</taxon>
        <taxon>Bacillaceae</taxon>
        <taxon>Halalkalibacter</taxon>
    </lineage>
</organism>
<keyword evidence="5" id="KW-0547">Nucleotide-binding</keyword>
<evidence type="ECO:0000313" key="11">
    <source>
        <dbReference type="EMBL" id="TWI54118.1"/>
    </source>
</evidence>
<evidence type="ECO:0000259" key="10">
    <source>
        <dbReference type="PROSITE" id="PS50109"/>
    </source>
</evidence>
<protein>
    <recommendedName>
        <fullName evidence="2">histidine kinase</fullName>
        <ecNumber evidence="2">2.7.13.3</ecNumber>
    </recommendedName>
</protein>
<dbReference type="InterPro" id="IPR005467">
    <property type="entry name" value="His_kinase_dom"/>
</dbReference>
<feature type="transmembrane region" description="Helical" evidence="9">
    <location>
        <begin position="58"/>
        <end position="79"/>
    </location>
</feature>
<keyword evidence="9" id="KW-1133">Transmembrane helix</keyword>
<reference evidence="11 12" key="1">
    <citation type="journal article" date="2015" name="Stand. Genomic Sci.">
        <title>Genomic Encyclopedia of Bacterial and Archaeal Type Strains, Phase III: the genomes of soil and plant-associated and newly described type strains.</title>
        <authorList>
            <person name="Whitman W.B."/>
            <person name="Woyke T."/>
            <person name="Klenk H.P."/>
            <person name="Zhou Y."/>
            <person name="Lilburn T.G."/>
            <person name="Beck B.J."/>
            <person name="De Vos P."/>
            <person name="Vandamme P."/>
            <person name="Eisen J.A."/>
            <person name="Garrity G."/>
            <person name="Hugenholtz P."/>
            <person name="Kyrpides N.C."/>
        </authorList>
    </citation>
    <scope>NUCLEOTIDE SEQUENCE [LARGE SCALE GENOMIC DNA]</scope>
    <source>
        <strain evidence="11 12">CGMCC 1.10116</strain>
    </source>
</reference>
<dbReference type="Proteomes" id="UP000315711">
    <property type="component" value="Unassembled WGS sequence"/>
</dbReference>
<dbReference type="SUPFAM" id="SSF47384">
    <property type="entry name" value="Homodimeric domain of signal transducing histidine kinase"/>
    <property type="match status" value="1"/>
</dbReference>
<gene>
    <name evidence="11" type="ORF">IQ10_03221</name>
</gene>
<keyword evidence="6 11" id="KW-0418">Kinase</keyword>
<dbReference type="EMBL" id="VLKZ01000010">
    <property type="protein sequence ID" value="TWI54118.1"/>
    <property type="molecule type" value="Genomic_DNA"/>
</dbReference>
<dbReference type="Gene3D" id="1.10.287.130">
    <property type="match status" value="1"/>
</dbReference>
<sequence length="499" mass="56836">MTNHGCGGNNACAYIKKVQKGCITVITSLLIMTIGLIPLVLAINVLKIYKGSQLGIALLLFMMLICFWQIDIGVLYLKGIIPEHIILLLFQIFRIGPTFIVPITFYIAYLVMHKHSPNLKGTRYYQIIVSLLNKNLMLLFGVWSMFVYFINWTPLGIEGLRVVNVKYSDISLYFPVYGEFHYLYLIHITIFVFLLMLIFIISRGIQNVYLKNFLGTFSFCAFLLFTTGMVNFIPGTGAIVSSIGVILFSSFIIFSFVKMNILMTINYNKLIERQKKLDYSGGLTSSLVHEVKNNLQVIKGYSKMLTRSTSLSESKNMASMIQSAAQGLEDLTNNYNVYISNKIIQFRMADLNKIIEEAIKITSEIIRENRVNVSFEKKYRSLNTYVSETFIKQVFINLIKNSSESINADVKVRNIKIDTFVMGDQIIIDFIDTGHGIPVSEWESIFDPFISSKDTGMGVGLPFVRKVIFEHRGEIKVYDSSSKGTTFRIILPQYEFSEI</sequence>
<dbReference type="InterPro" id="IPR036097">
    <property type="entry name" value="HisK_dim/P_sf"/>
</dbReference>
<dbReference type="EC" id="2.7.13.3" evidence="2"/>
<keyword evidence="9" id="KW-0812">Transmembrane</keyword>
<feature type="transmembrane region" description="Helical" evidence="9">
    <location>
        <begin position="213"/>
        <end position="233"/>
    </location>
</feature>
<dbReference type="SUPFAM" id="SSF55874">
    <property type="entry name" value="ATPase domain of HSP90 chaperone/DNA topoisomerase II/histidine kinase"/>
    <property type="match status" value="1"/>
</dbReference>
<keyword evidence="4" id="KW-0808">Transferase</keyword>
<evidence type="ECO:0000256" key="4">
    <source>
        <dbReference type="ARBA" id="ARBA00022679"/>
    </source>
</evidence>
<dbReference type="CDD" id="cd00082">
    <property type="entry name" value="HisKA"/>
    <property type="match status" value="1"/>
</dbReference>
<evidence type="ECO:0000313" key="12">
    <source>
        <dbReference type="Proteomes" id="UP000315711"/>
    </source>
</evidence>
<dbReference type="PANTHER" id="PTHR43065:SF10">
    <property type="entry name" value="PEROXIDE STRESS-ACTIVATED HISTIDINE KINASE MAK3"/>
    <property type="match status" value="1"/>
</dbReference>
<evidence type="ECO:0000256" key="5">
    <source>
        <dbReference type="ARBA" id="ARBA00022741"/>
    </source>
</evidence>
<feature type="transmembrane region" description="Helical" evidence="9">
    <location>
        <begin position="23"/>
        <end position="46"/>
    </location>
</feature>
<feature type="transmembrane region" description="Helical" evidence="9">
    <location>
        <begin position="124"/>
        <end position="150"/>
    </location>
</feature>
<keyword evidence="3" id="KW-0597">Phosphoprotein</keyword>
<dbReference type="PROSITE" id="PS50109">
    <property type="entry name" value="HIS_KIN"/>
    <property type="match status" value="1"/>
</dbReference>
<comment type="catalytic activity">
    <reaction evidence="1">
        <text>ATP + protein L-histidine = ADP + protein N-phospho-L-histidine.</text>
        <dbReference type="EC" id="2.7.13.3"/>
    </reaction>
</comment>
<proteinExistence type="predicted"/>
<dbReference type="AlphaFoldDB" id="A0A562QBK2"/>
<evidence type="ECO:0000256" key="7">
    <source>
        <dbReference type="ARBA" id="ARBA00022840"/>
    </source>
</evidence>
<comment type="caution">
    <text evidence="11">The sequence shown here is derived from an EMBL/GenBank/DDBJ whole genome shotgun (WGS) entry which is preliminary data.</text>
</comment>
<evidence type="ECO:0000256" key="8">
    <source>
        <dbReference type="ARBA" id="ARBA00023012"/>
    </source>
</evidence>
<dbReference type="RefSeq" id="WP_144451432.1">
    <property type="nucleotide sequence ID" value="NZ_VLKZ01000010.1"/>
</dbReference>
<accession>A0A562QBK2</accession>
<dbReference type="GO" id="GO:0000155">
    <property type="term" value="F:phosphorelay sensor kinase activity"/>
    <property type="evidence" value="ECO:0007669"/>
    <property type="project" value="InterPro"/>
</dbReference>
<dbReference type="PANTHER" id="PTHR43065">
    <property type="entry name" value="SENSOR HISTIDINE KINASE"/>
    <property type="match status" value="1"/>
</dbReference>
<keyword evidence="9" id="KW-0472">Membrane</keyword>
<dbReference type="OrthoDB" id="2710763at2"/>
<dbReference type="Pfam" id="PF02518">
    <property type="entry name" value="HATPase_c"/>
    <property type="match status" value="1"/>
</dbReference>
<dbReference type="InterPro" id="IPR003661">
    <property type="entry name" value="HisK_dim/P_dom"/>
</dbReference>
<evidence type="ECO:0000256" key="1">
    <source>
        <dbReference type="ARBA" id="ARBA00000085"/>
    </source>
</evidence>
<keyword evidence="12" id="KW-1185">Reference proteome</keyword>
<name>A0A562QBK2_9BACI</name>
<dbReference type="InterPro" id="IPR004358">
    <property type="entry name" value="Sig_transdc_His_kin-like_C"/>
</dbReference>